<evidence type="ECO:0000313" key="1">
    <source>
        <dbReference type="EMBL" id="BFM44104.1"/>
    </source>
</evidence>
<organism evidence="1">
    <name type="scientific">Flavobacterium sp. CFS9</name>
    <dbReference type="NCBI Taxonomy" id="3143118"/>
    <lineage>
        <taxon>Bacteria</taxon>
        <taxon>Pseudomonadati</taxon>
        <taxon>Bacteroidota</taxon>
        <taxon>Flavobacteriia</taxon>
        <taxon>Flavobacteriales</taxon>
        <taxon>Flavobacteriaceae</taxon>
        <taxon>Flavobacterium</taxon>
    </lineage>
</organism>
<accession>A0AAT9H3R9</accession>
<name>A0AAT9H3R9_9FLAO</name>
<dbReference type="RefSeq" id="WP_369615248.1">
    <property type="nucleotide sequence ID" value="NZ_AP031573.1"/>
</dbReference>
<dbReference type="EMBL" id="AP031573">
    <property type="protein sequence ID" value="BFM44104.1"/>
    <property type="molecule type" value="Genomic_DNA"/>
</dbReference>
<protein>
    <submittedName>
        <fullName evidence="1">Uncharacterized protein</fullName>
    </submittedName>
</protein>
<gene>
    <name evidence="1" type="ORF">CFS9_27450</name>
</gene>
<sequence>MLSINEEFQYFNEKDCNYKEFLNCQKLLKDINTLTVPKRSVRLLSAKKIEKRLLKISSDKLLAVEYCLVFLSNLVHIEFISNNEKWKSLSSKVLREQIPGSDGTYKKVIEFLLDPIFSFSPLIEVKLNDRETETYEVGARSKQYRLSSLFFSNKVEIYKISNSYHKKKRLDIYLTKIIESKNNLIVTNLLNIYPKLTLPVENEILAEAKRLVKMKYRNGKGKKLTILNGRKKTDLVDQQRIYLEDSLKLFRYLTENGFKYPSISGERSGGRVYDSINMMPRFIRNLIKIDNEKTIDIDFKCLHPNLAVRLYGGTKKYITHELIKDKLEMELNIVKEEHLSFFNKKTQQMKQSVLYSYYKTNEPTMLKNIIADKNKNNYKITSQKMFDLEVKIMTECINRLNKVGIDVLYVFDALLVKCSNQKAVEYTMNQVVSEMGIYTNVG</sequence>
<proteinExistence type="predicted"/>
<dbReference type="AlphaFoldDB" id="A0AAT9H3R9"/>
<reference evidence="1" key="1">
    <citation type="submission" date="2024-05" db="EMBL/GenBank/DDBJ databases">
        <title>Whole-Genome Sequence of CFS9, a Potential Fish Probiotic Isolated from the Body Surface of Silurus asotus.</title>
        <authorList>
            <person name="Kojima M."/>
            <person name="Tobioka K."/>
            <person name="Yokota K."/>
            <person name="Nakatani H."/>
            <person name="Hori K."/>
            <person name="Tamaru Y."/>
            <person name="Okazaki F."/>
        </authorList>
    </citation>
    <scope>NUCLEOTIDE SEQUENCE</scope>
    <source>
        <strain evidence="1">CFS9</strain>
    </source>
</reference>